<comment type="caution">
    <text evidence="1">The sequence shown here is derived from an EMBL/GenBank/DDBJ whole genome shotgun (WGS) entry which is preliminary data.</text>
</comment>
<proteinExistence type="predicted"/>
<name>A0A1E3RZM3_9MYCO</name>
<keyword evidence="2" id="KW-1185">Reference proteome</keyword>
<evidence type="ECO:0000313" key="1">
    <source>
        <dbReference type="EMBL" id="ODQ95383.1"/>
    </source>
</evidence>
<dbReference type="RefSeq" id="WP_069404162.1">
    <property type="nucleotide sequence ID" value="NZ_JBHRZJ010000009.1"/>
</dbReference>
<organism evidence="1 2">
    <name type="scientific">Mycolicibacterium holsaticum</name>
    <dbReference type="NCBI Taxonomy" id="152142"/>
    <lineage>
        <taxon>Bacteria</taxon>
        <taxon>Bacillati</taxon>
        <taxon>Actinomycetota</taxon>
        <taxon>Actinomycetes</taxon>
        <taxon>Mycobacteriales</taxon>
        <taxon>Mycobacteriaceae</taxon>
        <taxon>Mycolicibacterium</taxon>
    </lineage>
</organism>
<protein>
    <submittedName>
        <fullName evidence="1">Uncharacterized protein</fullName>
    </submittedName>
</protein>
<dbReference type="EMBL" id="MIGZ01000019">
    <property type="protein sequence ID" value="ODQ95383.1"/>
    <property type="molecule type" value="Genomic_DNA"/>
</dbReference>
<dbReference type="OrthoDB" id="9948875at2"/>
<gene>
    <name evidence="1" type="ORF">BHQ17_05165</name>
</gene>
<reference evidence="2" key="1">
    <citation type="submission" date="2016-09" db="EMBL/GenBank/DDBJ databases">
        <authorList>
            <person name="Greninger A.L."/>
            <person name="Jerome K.R."/>
            <person name="Mcnair B."/>
            <person name="Wallis C."/>
            <person name="Fang F."/>
        </authorList>
    </citation>
    <scope>NUCLEOTIDE SEQUENCE [LARGE SCALE GENOMIC DNA]</scope>
    <source>
        <strain evidence="2">M7</strain>
    </source>
</reference>
<dbReference type="Proteomes" id="UP000094243">
    <property type="component" value="Unassembled WGS sequence"/>
</dbReference>
<dbReference type="AlphaFoldDB" id="A0A1E3RZM3"/>
<sequence>MRARSLTISAADVESRIRQRLIGVGNTARHVVWQTGDHAVLLRSDRVRARLLEGWLMVSIELQTDQTGRRQLELVYRLGAPESGRGTGAAVKINAATPQALALAEVWGADLQRVVWDAVLDAVEAAVSAVRRREPRQPLVLRGFHAGREGFTVEVASGSR</sequence>
<accession>A0A1E3RZM3</accession>
<evidence type="ECO:0000313" key="2">
    <source>
        <dbReference type="Proteomes" id="UP000094243"/>
    </source>
</evidence>